<dbReference type="AlphaFoldDB" id="A0A9P5Y3K7"/>
<dbReference type="InterPro" id="IPR032675">
    <property type="entry name" value="LRR_dom_sf"/>
</dbReference>
<evidence type="ECO:0000313" key="3">
    <source>
        <dbReference type="Proteomes" id="UP000807353"/>
    </source>
</evidence>
<feature type="domain" description="F-box" evidence="1">
    <location>
        <begin position="85"/>
        <end position="142"/>
    </location>
</feature>
<sequence>MLSENDEENLRQNLRSSLGLSNTILNDQEELIARKFLDDANSTISSIDVEIARLHSTIQSLEAQREGEMKWVERLHVGLSPQKKIPSEILGHTFEYCADDEDDYVVNIPPHPSSGCLILSQVCSRWRQVALGEPSLWNRIFINYPNAVRPDPLRTILSRAGNAIRFHITMYHIPRRVRRVIRQYSDKFQTVELTLDLSHDVQHFKIPFNQLTAVKNLRVNILNDMDDPDVPAQLYPAISSFVNAFSLQRLEIHPTIENREDNVGNVLSWARLGTADLKNLQWLKLTSHGADLNSVLSHLVAPSLRSLKIKNFHTLSDTLLQFIHRSKCNIQIIDLNLTPNLSPHIDRLIHAIPRVVTLRFRGINTLNTAALNSLSTGELLPNLEDLECYVSSCRAVRDLISNRCERRPDGSEWRVLRASLPIGGSIQVKIRRWL</sequence>
<name>A0A9P5Y3K7_9AGAR</name>
<dbReference type="Gene3D" id="3.80.10.10">
    <property type="entry name" value="Ribonuclease Inhibitor"/>
    <property type="match status" value="1"/>
</dbReference>
<accession>A0A9P5Y3K7</accession>
<evidence type="ECO:0000259" key="1">
    <source>
        <dbReference type="Pfam" id="PF12937"/>
    </source>
</evidence>
<keyword evidence="3" id="KW-1185">Reference proteome</keyword>
<dbReference type="Proteomes" id="UP000807353">
    <property type="component" value="Unassembled WGS sequence"/>
</dbReference>
<gene>
    <name evidence="2" type="ORF">BDZ94DRAFT_1237525</name>
</gene>
<comment type="caution">
    <text evidence="2">The sequence shown here is derived from an EMBL/GenBank/DDBJ whole genome shotgun (WGS) entry which is preliminary data.</text>
</comment>
<proteinExistence type="predicted"/>
<dbReference type="InterPro" id="IPR036047">
    <property type="entry name" value="F-box-like_dom_sf"/>
</dbReference>
<dbReference type="EMBL" id="MU150281">
    <property type="protein sequence ID" value="KAF9461655.1"/>
    <property type="molecule type" value="Genomic_DNA"/>
</dbReference>
<dbReference type="Gene3D" id="1.20.1280.50">
    <property type="match status" value="1"/>
</dbReference>
<reference evidence="2" key="1">
    <citation type="submission" date="2020-11" db="EMBL/GenBank/DDBJ databases">
        <authorList>
            <consortium name="DOE Joint Genome Institute"/>
            <person name="Ahrendt S."/>
            <person name="Riley R."/>
            <person name="Andreopoulos W."/>
            <person name="Labutti K."/>
            <person name="Pangilinan J."/>
            <person name="Ruiz-Duenas F.J."/>
            <person name="Barrasa J.M."/>
            <person name="Sanchez-Garcia M."/>
            <person name="Camarero S."/>
            <person name="Miyauchi S."/>
            <person name="Serrano A."/>
            <person name="Linde D."/>
            <person name="Babiker R."/>
            <person name="Drula E."/>
            <person name="Ayuso-Fernandez I."/>
            <person name="Pacheco R."/>
            <person name="Padilla G."/>
            <person name="Ferreira P."/>
            <person name="Barriuso J."/>
            <person name="Kellner H."/>
            <person name="Castanera R."/>
            <person name="Alfaro M."/>
            <person name="Ramirez L."/>
            <person name="Pisabarro A.G."/>
            <person name="Kuo A."/>
            <person name="Tritt A."/>
            <person name="Lipzen A."/>
            <person name="He G."/>
            <person name="Yan M."/>
            <person name="Ng V."/>
            <person name="Cullen D."/>
            <person name="Martin F."/>
            <person name="Rosso M.-N."/>
            <person name="Henrissat B."/>
            <person name="Hibbett D."/>
            <person name="Martinez A.T."/>
            <person name="Grigoriev I.V."/>
        </authorList>
    </citation>
    <scope>NUCLEOTIDE SEQUENCE</scope>
    <source>
        <strain evidence="2">CBS 247.69</strain>
    </source>
</reference>
<dbReference type="InterPro" id="IPR001810">
    <property type="entry name" value="F-box_dom"/>
</dbReference>
<organism evidence="2 3">
    <name type="scientific">Collybia nuda</name>
    <dbReference type="NCBI Taxonomy" id="64659"/>
    <lineage>
        <taxon>Eukaryota</taxon>
        <taxon>Fungi</taxon>
        <taxon>Dikarya</taxon>
        <taxon>Basidiomycota</taxon>
        <taxon>Agaricomycotina</taxon>
        <taxon>Agaricomycetes</taxon>
        <taxon>Agaricomycetidae</taxon>
        <taxon>Agaricales</taxon>
        <taxon>Tricholomatineae</taxon>
        <taxon>Clitocybaceae</taxon>
        <taxon>Collybia</taxon>
    </lineage>
</organism>
<dbReference type="SUPFAM" id="SSF81383">
    <property type="entry name" value="F-box domain"/>
    <property type="match status" value="1"/>
</dbReference>
<dbReference type="SUPFAM" id="SSF52047">
    <property type="entry name" value="RNI-like"/>
    <property type="match status" value="1"/>
</dbReference>
<protein>
    <recommendedName>
        <fullName evidence="1">F-box domain-containing protein</fullName>
    </recommendedName>
</protein>
<evidence type="ECO:0000313" key="2">
    <source>
        <dbReference type="EMBL" id="KAF9461655.1"/>
    </source>
</evidence>
<dbReference type="Pfam" id="PF12937">
    <property type="entry name" value="F-box-like"/>
    <property type="match status" value="1"/>
</dbReference>
<dbReference type="OrthoDB" id="3221235at2759"/>